<name>A0A918K7E9_9ACTN</name>
<dbReference type="Proteomes" id="UP000645555">
    <property type="component" value="Unassembled WGS sequence"/>
</dbReference>
<reference evidence="2" key="1">
    <citation type="journal article" date="2014" name="Int. J. Syst. Evol. Microbiol.">
        <title>Complete genome sequence of Corynebacterium casei LMG S-19264T (=DSM 44701T), isolated from a smear-ripened cheese.</title>
        <authorList>
            <consortium name="US DOE Joint Genome Institute (JGI-PGF)"/>
            <person name="Walter F."/>
            <person name="Albersmeier A."/>
            <person name="Kalinowski J."/>
            <person name="Ruckert C."/>
        </authorList>
    </citation>
    <scope>NUCLEOTIDE SEQUENCE</scope>
    <source>
        <strain evidence="2">JCM 4956</strain>
    </source>
</reference>
<evidence type="ECO:0000313" key="2">
    <source>
        <dbReference type="EMBL" id="GGX53335.1"/>
    </source>
</evidence>
<keyword evidence="3" id="KW-1185">Reference proteome</keyword>
<evidence type="ECO:0000313" key="3">
    <source>
        <dbReference type="Proteomes" id="UP000645555"/>
    </source>
</evidence>
<feature type="region of interest" description="Disordered" evidence="1">
    <location>
        <begin position="1"/>
        <end position="21"/>
    </location>
</feature>
<proteinExistence type="predicted"/>
<evidence type="ECO:0000256" key="1">
    <source>
        <dbReference type="SAM" id="MobiDB-lite"/>
    </source>
</evidence>
<dbReference type="AlphaFoldDB" id="A0A918K7E9"/>
<gene>
    <name evidence="2" type="ORF">GCM10010515_20920</name>
</gene>
<comment type="caution">
    <text evidence="2">The sequence shown here is derived from an EMBL/GenBank/DDBJ whole genome shotgun (WGS) entry which is preliminary data.</text>
</comment>
<accession>A0A918K7E9</accession>
<dbReference type="EMBL" id="BMWD01000005">
    <property type="protein sequence ID" value="GGX53335.1"/>
    <property type="molecule type" value="Genomic_DNA"/>
</dbReference>
<protein>
    <submittedName>
        <fullName evidence="2">Uncharacterized protein</fullName>
    </submittedName>
</protein>
<organism evidence="2 3">
    <name type="scientific">Streptomyces fructofermentans</name>
    <dbReference type="NCBI Taxonomy" id="152141"/>
    <lineage>
        <taxon>Bacteria</taxon>
        <taxon>Bacillati</taxon>
        <taxon>Actinomycetota</taxon>
        <taxon>Actinomycetes</taxon>
        <taxon>Kitasatosporales</taxon>
        <taxon>Streptomycetaceae</taxon>
        <taxon>Streptomyces</taxon>
    </lineage>
</organism>
<reference evidence="2" key="2">
    <citation type="submission" date="2020-09" db="EMBL/GenBank/DDBJ databases">
        <authorList>
            <person name="Sun Q."/>
            <person name="Ohkuma M."/>
        </authorList>
    </citation>
    <scope>NUCLEOTIDE SEQUENCE</scope>
    <source>
        <strain evidence="2">JCM 4956</strain>
    </source>
</reference>
<sequence length="74" mass="7593">MPGAPQRKTGRTVARPSSSSGIRAGVTVTAACTQRLLDDWFDGAQVCDVRAASVGAAGRHRSPFSAAPGPVCPR</sequence>